<evidence type="ECO:0000256" key="6">
    <source>
        <dbReference type="ARBA" id="ARBA00022840"/>
    </source>
</evidence>
<keyword evidence="7" id="KW-0472">Membrane</keyword>
<keyword evidence="4" id="KW-1003">Cell membrane</keyword>
<dbReference type="GO" id="GO:0005524">
    <property type="term" value="F:ATP binding"/>
    <property type="evidence" value="ECO:0007669"/>
    <property type="project" value="UniProtKB-KW"/>
</dbReference>
<keyword evidence="5" id="KW-0547">Nucleotide-binding</keyword>
<sequence>MIEIKDLSKSYGQLQVLKDINTEIKKGEVISIIGPSGCGKSTFLRCINLLEKPTAGEIYIEGQNILDKNADVAKLRQKMGMVFQSFNLFSHLMIIENLMLGPVNLLKIPRQQAYEEGLAYLEMVGLRSKALAFPDELSGGQKQRAAIARTLAMKPEVVLFDEPTSALDPTMVSEVLGVIRKLASTGMTMMIVTHEMKFARDVSSRVFYMDEQGIYEDGAPAEIFDHPQKPKTRAFIRKISAFEYTAAGSGFDLYELNAKIESFLKKQMFSDRQIMNVQLVCEELVLAILLRAFPRASVTLLVEYSDLSGEVTIQASFSGDAYDLAQSNENELSLAIINTYAKSLDVSHEAGRNTVKVII</sequence>
<dbReference type="GO" id="GO:0005886">
    <property type="term" value="C:plasma membrane"/>
    <property type="evidence" value="ECO:0007669"/>
    <property type="project" value="UniProtKB-SubCell"/>
</dbReference>
<evidence type="ECO:0000256" key="2">
    <source>
        <dbReference type="ARBA" id="ARBA00005417"/>
    </source>
</evidence>
<dbReference type="AlphaFoldDB" id="A0A1F2PHU3"/>
<evidence type="ECO:0000313" key="10">
    <source>
        <dbReference type="Proteomes" id="UP000176244"/>
    </source>
</evidence>
<feature type="domain" description="ABC transporter" evidence="8">
    <location>
        <begin position="2"/>
        <end position="236"/>
    </location>
</feature>
<dbReference type="GO" id="GO:0016887">
    <property type="term" value="F:ATP hydrolysis activity"/>
    <property type="evidence" value="ECO:0007669"/>
    <property type="project" value="InterPro"/>
</dbReference>
<dbReference type="PANTHER" id="PTHR43166:SF9">
    <property type="entry name" value="GLUTAMATE_ASPARTATE IMPORT ATP-BINDING PROTEIN GLTL"/>
    <property type="match status" value="1"/>
</dbReference>
<gene>
    <name evidence="9" type="primary">glnQ_2</name>
    <name evidence="9" type="ORF">ACWI_14750</name>
</gene>
<evidence type="ECO:0000256" key="1">
    <source>
        <dbReference type="ARBA" id="ARBA00004202"/>
    </source>
</evidence>
<dbReference type="PROSITE" id="PS50893">
    <property type="entry name" value="ABC_TRANSPORTER_2"/>
    <property type="match status" value="1"/>
</dbReference>
<dbReference type="InterPro" id="IPR003593">
    <property type="entry name" value="AAA+_ATPase"/>
</dbReference>
<dbReference type="PROSITE" id="PS00211">
    <property type="entry name" value="ABC_TRANSPORTER_1"/>
    <property type="match status" value="1"/>
</dbReference>
<dbReference type="InterPro" id="IPR017871">
    <property type="entry name" value="ABC_transporter-like_CS"/>
</dbReference>
<dbReference type="STRING" id="52694.ACWI_14750"/>
<dbReference type="FunFam" id="3.40.50.300:FF:000020">
    <property type="entry name" value="Amino acid ABC transporter ATP-binding component"/>
    <property type="match status" value="1"/>
</dbReference>
<dbReference type="Proteomes" id="UP000176244">
    <property type="component" value="Unassembled WGS sequence"/>
</dbReference>
<dbReference type="InterPro" id="IPR003439">
    <property type="entry name" value="ABC_transporter-like_ATP-bd"/>
</dbReference>
<name>A0A1F2PHU3_9FIRM</name>
<evidence type="ECO:0000256" key="4">
    <source>
        <dbReference type="ARBA" id="ARBA00022475"/>
    </source>
</evidence>
<evidence type="ECO:0000256" key="3">
    <source>
        <dbReference type="ARBA" id="ARBA00022448"/>
    </source>
</evidence>
<reference evidence="9 10" key="1">
    <citation type="submission" date="2015-09" db="EMBL/GenBank/DDBJ databases">
        <title>Genome sequence of Acetobacterium wieringae DSM 1911.</title>
        <authorList>
            <person name="Poehlein A."/>
            <person name="Bengelsdorf F.R."/>
            <person name="Schiel-Bengelsdorf B."/>
            <person name="Duerre P."/>
            <person name="Daniel R."/>
        </authorList>
    </citation>
    <scope>NUCLEOTIDE SEQUENCE [LARGE SCALE GENOMIC DNA]</scope>
    <source>
        <strain evidence="9 10">DSM 1911</strain>
    </source>
</reference>
<evidence type="ECO:0000259" key="8">
    <source>
        <dbReference type="PROSITE" id="PS50893"/>
    </source>
</evidence>
<dbReference type="SUPFAM" id="SSF52540">
    <property type="entry name" value="P-loop containing nucleoside triphosphate hydrolases"/>
    <property type="match status" value="1"/>
</dbReference>
<keyword evidence="6 9" id="KW-0067">ATP-binding</keyword>
<dbReference type="InterPro" id="IPR050086">
    <property type="entry name" value="MetN_ABC_transporter-like"/>
</dbReference>
<accession>A0A1F2PHU3</accession>
<evidence type="ECO:0000256" key="7">
    <source>
        <dbReference type="ARBA" id="ARBA00023136"/>
    </source>
</evidence>
<evidence type="ECO:0000313" key="9">
    <source>
        <dbReference type="EMBL" id="OFV70889.1"/>
    </source>
</evidence>
<dbReference type="EMBL" id="LKEU01000027">
    <property type="protein sequence ID" value="OFV70889.1"/>
    <property type="molecule type" value="Genomic_DNA"/>
</dbReference>
<proteinExistence type="inferred from homology"/>
<comment type="similarity">
    <text evidence="2">Belongs to the ABC transporter superfamily.</text>
</comment>
<organism evidence="9 10">
    <name type="scientific">Acetobacterium wieringae</name>
    <dbReference type="NCBI Taxonomy" id="52694"/>
    <lineage>
        <taxon>Bacteria</taxon>
        <taxon>Bacillati</taxon>
        <taxon>Bacillota</taxon>
        <taxon>Clostridia</taxon>
        <taxon>Eubacteriales</taxon>
        <taxon>Eubacteriaceae</taxon>
        <taxon>Acetobacterium</taxon>
    </lineage>
</organism>
<dbReference type="InterPro" id="IPR027417">
    <property type="entry name" value="P-loop_NTPase"/>
</dbReference>
<protein>
    <submittedName>
        <fullName evidence="9">Glutamine transport ATP-binding protein GlnQ</fullName>
    </submittedName>
</protein>
<dbReference type="CDD" id="cd03262">
    <property type="entry name" value="ABC_HisP_GlnQ"/>
    <property type="match status" value="1"/>
</dbReference>
<dbReference type="SMART" id="SM00382">
    <property type="entry name" value="AAA"/>
    <property type="match status" value="1"/>
</dbReference>
<evidence type="ECO:0000256" key="5">
    <source>
        <dbReference type="ARBA" id="ARBA00022741"/>
    </source>
</evidence>
<comment type="caution">
    <text evidence="9">The sequence shown here is derived from an EMBL/GenBank/DDBJ whole genome shotgun (WGS) entry which is preliminary data.</text>
</comment>
<dbReference type="Pfam" id="PF00005">
    <property type="entry name" value="ABC_tran"/>
    <property type="match status" value="1"/>
</dbReference>
<dbReference type="Gene3D" id="3.40.50.300">
    <property type="entry name" value="P-loop containing nucleotide triphosphate hydrolases"/>
    <property type="match status" value="1"/>
</dbReference>
<dbReference type="PANTHER" id="PTHR43166">
    <property type="entry name" value="AMINO ACID IMPORT ATP-BINDING PROTEIN"/>
    <property type="match status" value="1"/>
</dbReference>
<comment type="subcellular location">
    <subcellularLocation>
        <location evidence="1">Cell membrane</location>
        <topology evidence="1">Peripheral membrane protein</topology>
    </subcellularLocation>
</comment>
<keyword evidence="3" id="KW-0813">Transport</keyword>
<dbReference type="OrthoDB" id="9804199at2"/>